<evidence type="ECO:0000313" key="1">
    <source>
        <dbReference type="EMBL" id="MBB2160261.1"/>
    </source>
</evidence>
<gene>
    <name evidence="1" type="ORF">HLH48_08750</name>
</gene>
<accession>A0A7W4ICB7</accession>
<comment type="caution">
    <text evidence="1">The sequence shown here is derived from an EMBL/GenBank/DDBJ whole genome shotgun (WGS) entry which is preliminary data.</text>
</comment>
<protein>
    <recommendedName>
        <fullName evidence="3">TonB-dependent receptor</fullName>
    </recommendedName>
</protein>
<dbReference type="Proteomes" id="UP000589085">
    <property type="component" value="Unassembled WGS sequence"/>
</dbReference>
<dbReference type="RefSeq" id="WP_182997115.1">
    <property type="nucleotide sequence ID" value="NZ_JABEQJ010000009.1"/>
</dbReference>
<organism evidence="1 2">
    <name type="scientific">Gluconacetobacter sacchari</name>
    <dbReference type="NCBI Taxonomy" id="92759"/>
    <lineage>
        <taxon>Bacteria</taxon>
        <taxon>Pseudomonadati</taxon>
        <taxon>Pseudomonadota</taxon>
        <taxon>Alphaproteobacteria</taxon>
        <taxon>Acetobacterales</taxon>
        <taxon>Acetobacteraceae</taxon>
        <taxon>Gluconacetobacter</taxon>
    </lineage>
</organism>
<reference evidence="1 2" key="1">
    <citation type="submission" date="2020-04" db="EMBL/GenBank/DDBJ databases">
        <title>Description of novel Gluconacetobacter.</title>
        <authorList>
            <person name="Sombolestani A."/>
        </authorList>
    </citation>
    <scope>NUCLEOTIDE SEQUENCE [LARGE SCALE GENOMIC DNA]</scope>
    <source>
        <strain evidence="1 2">LMG 19747</strain>
    </source>
</reference>
<sequence length="147" mass="16080">MTATIDYVQTHITETIGYPSLPTELNGCYESTNLSSPSCSILHGRDVNGQLCPVSRLHTNTGAFIEDGLDINTSYVHPIDYLNALSFGADIQDVMATYHESWYIVTAGVKNIGGRDPNFYANGDCNTAPGIHDYVGRSMFIKAQAHF</sequence>
<evidence type="ECO:0008006" key="3">
    <source>
        <dbReference type="Google" id="ProtNLM"/>
    </source>
</evidence>
<evidence type="ECO:0000313" key="2">
    <source>
        <dbReference type="Proteomes" id="UP000589085"/>
    </source>
</evidence>
<dbReference type="AlphaFoldDB" id="A0A7W4ICB7"/>
<name>A0A7W4ICB7_9PROT</name>
<proteinExistence type="predicted"/>
<dbReference type="EMBL" id="JABEQJ010000009">
    <property type="protein sequence ID" value="MBB2160261.1"/>
    <property type="molecule type" value="Genomic_DNA"/>
</dbReference>